<dbReference type="Proteomes" id="UP000031575">
    <property type="component" value="Unassembled WGS sequence"/>
</dbReference>
<evidence type="ECO:0000256" key="1">
    <source>
        <dbReference type="SAM" id="MobiDB-lite"/>
    </source>
</evidence>
<evidence type="ECO:0000313" key="2">
    <source>
        <dbReference type="EMBL" id="KIH89317.1"/>
    </source>
</evidence>
<protein>
    <submittedName>
        <fullName evidence="2">Uncharacterized protein</fullName>
    </submittedName>
</protein>
<feature type="compositionally biased region" description="Acidic residues" evidence="1">
    <location>
        <begin position="93"/>
        <end position="102"/>
    </location>
</feature>
<feature type="compositionally biased region" description="Low complexity" evidence="1">
    <location>
        <begin position="378"/>
        <end position="387"/>
    </location>
</feature>
<accession>A0A0C2IWF0</accession>
<evidence type="ECO:0000313" key="3">
    <source>
        <dbReference type="Proteomes" id="UP000031575"/>
    </source>
</evidence>
<dbReference type="AlphaFoldDB" id="A0A0C2IWF0"/>
<name>A0A0C2IWF0_9PEZI</name>
<keyword evidence="3" id="KW-1185">Reference proteome</keyword>
<organism evidence="2 3">
    <name type="scientific">Sporothrix brasiliensis 5110</name>
    <dbReference type="NCBI Taxonomy" id="1398154"/>
    <lineage>
        <taxon>Eukaryota</taxon>
        <taxon>Fungi</taxon>
        <taxon>Dikarya</taxon>
        <taxon>Ascomycota</taxon>
        <taxon>Pezizomycotina</taxon>
        <taxon>Sordariomycetes</taxon>
        <taxon>Sordariomycetidae</taxon>
        <taxon>Ophiostomatales</taxon>
        <taxon>Ophiostomataceae</taxon>
        <taxon>Sporothrix</taxon>
    </lineage>
</organism>
<proteinExistence type="predicted"/>
<sequence length="453" mass="48840">MAAPAHRSEPEPDDEERELARQILVLERKAKLRQRLRQLQEAEAAEEAKEAKEVRDSLAARAHARASNAVEPEDNHVMGRQPLPFQRQHQLLEEEEDDDDDKDPDKVPGALQTETALPLRPAPPAPGPQTQQGRPDFWSLSKFGLLACVDTAMGSSHAAQPPPTHAVGVALNAQFDPTFYVVRAADGGGGDDEWTLPAGHVLGVTCSYSLTALRRDAGPLLFQPGGGRRAVRVLELAVHIKVMFAGHAPRNVALRRGSPATRLARAAGGTAGTTGTTDTTDTTQTAGNDRARRVVLAPKPHATSLSQQSLWWTSVHDADSDGRIRGNRSRSGRLPQWTASSPREHRFELEMIMKKPPPKEATEGPSSPAKTKTKTITKTKTASASAPLPTGTGARADAKPVARGHIHLCIELLANVGDGEWLKVAHRKSERLTIRSGGSPNPDTWTPTPEGTV</sequence>
<gene>
    <name evidence="2" type="ORF">SPBR_07279</name>
</gene>
<reference evidence="2 3" key="1">
    <citation type="journal article" date="2014" name="BMC Genomics">
        <title>Comparative genomics of the major fungal agents of human and animal Sporotrichosis: Sporothrix schenckii and Sporothrix brasiliensis.</title>
        <authorList>
            <person name="Teixeira M.M."/>
            <person name="de Almeida L.G."/>
            <person name="Kubitschek-Barreira P."/>
            <person name="Alves F.L."/>
            <person name="Kioshima E.S."/>
            <person name="Abadio A.K."/>
            <person name="Fernandes L."/>
            <person name="Derengowski L.S."/>
            <person name="Ferreira K.S."/>
            <person name="Souza R.C."/>
            <person name="Ruiz J.C."/>
            <person name="de Andrade N.C."/>
            <person name="Paes H.C."/>
            <person name="Nicola A.M."/>
            <person name="Albuquerque P."/>
            <person name="Gerber A.L."/>
            <person name="Martins V.P."/>
            <person name="Peconick L.D."/>
            <person name="Neto A.V."/>
            <person name="Chaucanez C.B."/>
            <person name="Silva P.A."/>
            <person name="Cunha O.L."/>
            <person name="de Oliveira F.F."/>
            <person name="dos Santos T.C."/>
            <person name="Barros A.L."/>
            <person name="Soares M.A."/>
            <person name="de Oliveira L.M."/>
            <person name="Marini M.M."/>
            <person name="Villalobos-Duno H."/>
            <person name="Cunha M.M."/>
            <person name="de Hoog S."/>
            <person name="da Silveira J.F."/>
            <person name="Henrissat B."/>
            <person name="Nino-Vega G.A."/>
            <person name="Cisalpino P.S."/>
            <person name="Mora-Montes H.M."/>
            <person name="Almeida S.R."/>
            <person name="Stajich J.E."/>
            <person name="Lopes-Bezerra L.M."/>
            <person name="Vasconcelos A.T."/>
            <person name="Felipe M.S."/>
        </authorList>
    </citation>
    <scope>NUCLEOTIDE SEQUENCE [LARGE SCALE GENOMIC DNA]</scope>
    <source>
        <strain evidence="2 3">5110</strain>
    </source>
</reference>
<dbReference type="HOGENOM" id="CLU_604343_0_0_1"/>
<dbReference type="EMBL" id="AWTV01000009">
    <property type="protein sequence ID" value="KIH89317.1"/>
    <property type="molecule type" value="Genomic_DNA"/>
</dbReference>
<dbReference type="VEuPathDB" id="FungiDB:SPBR_07279"/>
<feature type="region of interest" description="Disordered" evidence="1">
    <location>
        <begin position="355"/>
        <end position="396"/>
    </location>
</feature>
<dbReference type="GeneID" id="63680454"/>
<feature type="region of interest" description="Disordered" evidence="1">
    <location>
        <begin position="93"/>
        <end position="136"/>
    </location>
</feature>
<dbReference type="OrthoDB" id="10448494at2759"/>
<feature type="compositionally biased region" description="Basic and acidic residues" evidence="1">
    <location>
        <begin position="46"/>
        <end position="58"/>
    </location>
</feature>
<feature type="region of interest" description="Disordered" evidence="1">
    <location>
        <begin position="41"/>
        <end position="81"/>
    </location>
</feature>
<comment type="caution">
    <text evidence="2">The sequence shown here is derived from an EMBL/GenBank/DDBJ whole genome shotgun (WGS) entry which is preliminary data.</text>
</comment>
<feature type="compositionally biased region" description="Low complexity" evidence="1">
    <location>
        <begin position="59"/>
        <end position="69"/>
    </location>
</feature>
<feature type="compositionally biased region" description="Polar residues" evidence="1">
    <location>
        <begin position="436"/>
        <end position="453"/>
    </location>
</feature>
<feature type="region of interest" description="Disordered" evidence="1">
    <location>
        <begin position="263"/>
        <end position="287"/>
    </location>
</feature>
<feature type="region of interest" description="Disordered" evidence="1">
    <location>
        <begin position="433"/>
        <end position="453"/>
    </location>
</feature>
<dbReference type="RefSeq" id="XP_040617327.1">
    <property type="nucleotide sequence ID" value="XM_040765533.1"/>
</dbReference>